<sequence>MEDMSILDMVKVGDPSDVARVGVAIAESIVAKGTARANVIAAAHQLLDLGLLEIADRLAVQQSGVDELHGPADPSARRTSSRQTALQDRLPSARHIDLSGVCLDGVDLVLTVTSHGIRPQDVEVDANGTTLEFKLAGTDWGAAKTINVYRRIANDDLSWQLSGDELTVRVREYVDRPLVRSPDSLLPRPAPALAGHTDHQQISQDVRNPTAAGSEDIGIESEST</sequence>
<evidence type="ECO:0000313" key="2">
    <source>
        <dbReference type="EMBL" id="OBJ42544.1"/>
    </source>
</evidence>
<feature type="region of interest" description="Disordered" evidence="1">
    <location>
        <begin position="180"/>
        <end position="224"/>
    </location>
</feature>
<gene>
    <name evidence="2" type="ORF">A5630_20765</name>
</gene>
<dbReference type="AlphaFoldDB" id="A0A1A3H4I4"/>
<comment type="caution">
    <text evidence="2">The sequence shown here is derived from an EMBL/GenBank/DDBJ whole genome shotgun (WGS) entry which is preliminary data.</text>
</comment>
<name>A0A1A3H4I4_MYCMU</name>
<protein>
    <submittedName>
        <fullName evidence="2">Uncharacterized protein</fullName>
    </submittedName>
</protein>
<accession>A0A1A3H4I4</accession>
<dbReference type="Proteomes" id="UP000093898">
    <property type="component" value="Unassembled WGS sequence"/>
</dbReference>
<reference evidence="2 3" key="1">
    <citation type="submission" date="2016-06" db="EMBL/GenBank/DDBJ databases">
        <authorList>
            <person name="Kjaerup R.B."/>
            <person name="Dalgaard T.S."/>
            <person name="Juul-Madsen H.R."/>
        </authorList>
    </citation>
    <scope>NUCLEOTIDE SEQUENCE [LARGE SCALE GENOMIC DNA]</scope>
    <source>
        <strain evidence="2 3">1127319.6</strain>
    </source>
</reference>
<dbReference type="EMBL" id="LZLC01000099">
    <property type="protein sequence ID" value="OBJ42544.1"/>
    <property type="molecule type" value="Genomic_DNA"/>
</dbReference>
<evidence type="ECO:0000256" key="1">
    <source>
        <dbReference type="SAM" id="MobiDB-lite"/>
    </source>
</evidence>
<organism evidence="2 3">
    <name type="scientific">Mycolicibacterium mucogenicum</name>
    <name type="common">Mycobacterium mucogenicum</name>
    <dbReference type="NCBI Taxonomy" id="56689"/>
    <lineage>
        <taxon>Bacteria</taxon>
        <taxon>Bacillati</taxon>
        <taxon>Actinomycetota</taxon>
        <taxon>Actinomycetes</taxon>
        <taxon>Mycobacteriales</taxon>
        <taxon>Mycobacteriaceae</taxon>
        <taxon>Mycolicibacterium</taxon>
    </lineage>
</organism>
<evidence type="ECO:0000313" key="3">
    <source>
        <dbReference type="Proteomes" id="UP000093898"/>
    </source>
</evidence>
<proteinExistence type="predicted"/>